<feature type="transmembrane region" description="Helical" evidence="1">
    <location>
        <begin position="16"/>
        <end position="35"/>
    </location>
</feature>
<feature type="transmembrane region" description="Helical" evidence="1">
    <location>
        <begin position="63"/>
        <end position="86"/>
    </location>
</feature>
<organism evidence="2 3">
    <name type="scientific">Sphingobium fuliginis (strain ATCC 27551)</name>
    <dbReference type="NCBI Taxonomy" id="336203"/>
    <lineage>
        <taxon>Bacteria</taxon>
        <taxon>Pseudomonadati</taxon>
        <taxon>Pseudomonadota</taxon>
        <taxon>Alphaproteobacteria</taxon>
        <taxon>Sphingomonadales</taxon>
        <taxon>Sphingomonadaceae</taxon>
        <taxon>Sphingobium</taxon>
    </lineage>
</organism>
<evidence type="ECO:0000313" key="2">
    <source>
        <dbReference type="EMBL" id="GAY20149.1"/>
    </source>
</evidence>
<protein>
    <submittedName>
        <fullName evidence="2">Uncharacterized protein</fullName>
    </submittedName>
</protein>
<evidence type="ECO:0000313" key="3">
    <source>
        <dbReference type="Proteomes" id="UP000221538"/>
    </source>
</evidence>
<keyword evidence="1" id="KW-0472">Membrane</keyword>
<keyword evidence="1" id="KW-0812">Transmembrane</keyword>
<reference evidence="2 3" key="1">
    <citation type="journal article" date="2013" name="Biodegradation">
        <title>Occurrence of 4-tert-butylphenol (4-t-BP) biodegradation in an aquatic sample caused by the presence of Spirodela polyrrhiza and isolation of a 4-t-BP-utilizing bacterium.</title>
        <authorList>
            <person name="Ogata Y."/>
            <person name="Toyama T."/>
            <person name="Yu N."/>
            <person name="Wang X."/>
            <person name="Sei K."/>
            <person name="Ike M."/>
        </authorList>
    </citation>
    <scope>NUCLEOTIDE SEQUENCE [LARGE SCALE GENOMIC DNA]</scope>
    <source>
        <strain evidence="2 3">OMI</strain>
    </source>
</reference>
<reference evidence="2 3" key="2">
    <citation type="journal article" date="2013" name="Environ. Sci. Technol.">
        <title>The 4-tert-butylphenol-utilizing bacterium Sphingobium fuliginis OMI can degrade bisphenols via phenolic ring hydroxylation and meta-cleavage pathway.</title>
        <authorList>
            <person name="Ogata Y."/>
            <person name="Goda S."/>
            <person name="Toyama T."/>
            <person name="Sei K."/>
            <person name="Ike M."/>
        </authorList>
    </citation>
    <scope>NUCLEOTIDE SEQUENCE [LARGE SCALE GENOMIC DNA]</scope>
    <source>
        <strain evidence="2 3">OMI</strain>
    </source>
</reference>
<sequence length="168" mass="17851">MEVVASASDDSRFERTLFMTIFLVLGLFAGLYLLWLLFRLAVYALPVASGISLAFWMRDHDYGYLAAILGGFAAGVAVLVIGQFLFTVIRSPIVRLTIAFLFAIPAGIAGYHAVQGVIGFAIDPGVMLSTLSWIGGVIIAVTAWIRLASLEISQPAQAAAGAPATTTR</sequence>
<dbReference type="EMBL" id="BEWI01000030">
    <property type="protein sequence ID" value="GAY20149.1"/>
    <property type="molecule type" value="Genomic_DNA"/>
</dbReference>
<feature type="transmembrane region" description="Helical" evidence="1">
    <location>
        <begin position="93"/>
        <end position="114"/>
    </location>
</feature>
<accession>A0A292ZBA8</accession>
<dbReference type="Proteomes" id="UP000221538">
    <property type="component" value="Unassembled WGS sequence"/>
</dbReference>
<proteinExistence type="predicted"/>
<keyword evidence="1" id="KW-1133">Transmembrane helix</keyword>
<feature type="transmembrane region" description="Helical" evidence="1">
    <location>
        <begin position="126"/>
        <end position="145"/>
    </location>
</feature>
<dbReference type="AlphaFoldDB" id="A0A292ZBA8"/>
<comment type="caution">
    <text evidence="2">The sequence shown here is derived from an EMBL/GenBank/DDBJ whole genome shotgun (WGS) entry which is preliminary data.</text>
</comment>
<gene>
    <name evidence="2" type="ORF">SFOMI_0671</name>
</gene>
<name>A0A292ZBA8_SPHSA</name>
<evidence type="ECO:0000256" key="1">
    <source>
        <dbReference type="SAM" id="Phobius"/>
    </source>
</evidence>